<sequence length="118" mass="13106">MHYKKLLLFRCPFRPSGEQSSGGDRVALPTQTNQRRDILEHSQRFVGYVKSVTISPNTVIEASGDIKALKNSRRSEKGQQERTPNATAQRPLATASHSTLVVVDPFPPLPILSPSFHL</sequence>
<accession>A0A9I9DA68</accession>
<evidence type="ECO:0000313" key="2">
    <source>
        <dbReference type="EnsemblPlants" id="MELO3C015072.2.1"/>
    </source>
</evidence>
<feature type="region of interest" description="Disordered" evidence="1">
    <location>
        <begin position="65"/>
        <end position="92"/>
    </location>
</feature>
<dbReference type="EnsemblPlants" id="MELO3C015072.2.1">
    <property type="protein sequence ID" value="MELO3C015072.2.1"/>
    <property type="gene ID" value="MELO3C015072.2"/>
</dbReference>
<reference evidence="2" key="1">
    <citation type="submission" date="2023-03" db="UniProtKB">
        <authorList>
            <consortium name="EnsemblPlants"/>
        </authorList>
    </citation>
    <scope>IDENTIFICATION</scope>
</reference>
<organism evidence="2">
    <name type="scientific">Cucumis melo</name>
    <name type="common">Muskmelon</name>
    <dbReference type="NCBI Taxonomy" id="3656"/>
    <lineage>
        <taxon>Eukaryota</taxon>
        <taxon>Viridiplantae</taxon>
        <taxon>Streptophyta</taxon>
        <taxon>Embryophyta</taxon>
        <taxon>Tracheophyta</taxon>
        <taxon>Spermatophyta</taxon>
        <taxon>Magnoliopsida</taxon>
        <taxon>eudicotyledons</taxon>
        <taxon>Gunneridae</taxon>
        <taxon>Pentapetalae</taxon>
        <taxon>rosids</taxon>
        <taxon>fabids</taxon>
        <taxon>Cucurbitales</taxon>
        <taxon>Cucurbitaceae</taxon>
        <taxon>Benincaseae</taxon>
        <taxon>Cucumis</taxon>
    </lineage>
</organism>
<proteinExistence type="predicted"/>
<protein>
    <submittedName>
        <fullName evidence="2">Uncharacterized protein</fullName>
    </submittedName>
</protein>
<evidence type="ECO:0000256" key="1">
    <source>
        <dbReference type="SAM" id="MobiDB-lite"/>
    </source>
</evidence>
<dbReference type="Gramene" id="MELO3C015072.2.1">
    <property type="protein sequence ID" value="MELO3C015072.2.1"/>
    <property type="gene ID" value="MELO3C015072.2"/>
</dbReference>
<dbReference type="AlphaFoldDB" id="A0A9I9DA68"/>
<name>A0A9I9DA68_CUCME</name>